<gene>
    <name evidence="2" type="ORF">KEG57_29985</name>
</gene>
<name>A0A9X3X6M7_9BACT</name>
<feature type="compositionally biased region" description="Basic and acidic residues" evidence="1">
    <location>
        <begin position="61"/>
        <end position="73"/>
    </location>
</feature>
<evidence type="ECO:0000313" key="2">
    <source>
        <dbReference type="EMBL" id="MDC3984749.1"/>
    </source>
</evidence>
<comment type="caution">
    <text evidence="2">The sequence shown here is derived from an EMBL/GenBank/DDBJ whole genome shotgun (WGS) entry which is preliminary data.</text>
</comment>
<dbReference type="RefSeq" id="WP_272421830.1">
    <property type="nucleotide sequence ID" value="NZ_JAGTJJ010000023.1"/>
</dbReference>
<organism evidence="2 3">
    <name type="scientific">Polyangium jinanense</name>
    <dbReference type="NCBI Taxonomy" id="2829994"/>
    <lineage>
        <taxon>Bacteria</taxon>
        <taxon>Pseudomonadati</taxon>
        <taxon>Myxococcota</taxon>
        <taxon>Polyangia</taxon>
        <taxon>Polyangiales</taxon>
        <taxon>Polyangiaceae</taxon>
        <taxon>Polyangium</taxon>
    </lineage>
</organism>
<protein>
    <submittedName>
        <fullName evidence="2">Uncharacterized protein</fullName>
    </submittedName>
</protein>
<dbReference type="Proteomes" id="UP001151081">
    <property type="component" value="Unassembled WGS sequence"/>
</dbReference>
<feature type="region of interest" description="Disordered" evidence="1">
    <location>
        <begin position="52"/>
        <end position="73"/>
    </location>
</feature>
<evidence type="ECO:0000256" key="1">
    <source>
        <dbReference type="SAM" id="MobiDB-lite"/>
    </source>
</evidence>
<dbReference type="AlphaFoldDB" id="A0A9X3X6M7"/>
<evidence type="ECO:0000313" key="3">
    <source>
        <dbReference type="Proteomes" id="UP001151081"/>
    </source>
</evidence>
<proteinExistence type="predicted"/>
<keyword evidence="3" id="KW-1185">Reference proteome</keyword>
<sequence>MIDLRSCSKKPTEPNVAEFPDIPLCLDAFQERSKHKNGETTAPKLLNMRKCHATPNKKGASAHDRDALHTVKT</sequence>
<accession>A0A9X3X6M7</accession>
<reference evidence="2 3" key="1">
    <citation type="submission" date="2021-04" db="EMBL/GenBank/DDBJ databases">
        <title>Genome analysis of Polyangium sp.</title>
        <authorList>
            <person name="Li Y."/>
            <person name="Wang J."/>
        </authorList>
    </citation>
    <scope>NUCLEOTIDE SEQUENCE [LARGE SCALE GENOMIC DNA]</scope>
    <source>
        <strain evidence="2 3">SDU14</strain>
    </source>
</reference>
<dbReference type="EMBL" id="JAGTJJ010000023">
    <property type="protein sequence ID" value="MDC3984749.1"/>
    <property type="molecule type" value="Genomic_DNA"/>
</dbReference>